<dbReference type="InterPro" id="IPR050796">
    <property type="entry name" value="SCF_F-box_component"/>
</dbReference>
<name>A0A9D4ZG73_ADICA</name>
<dbReference type="SUPFAM" id="SSF81383">
    <property type="entry name" value="F-box domain"/>
    <property type="match status" value="1"/>
</dbReference>
<dbReference type="Pfam" id="PF00646">
    <property type="entry name" value="F-box"/>
    <property type="match status" value="1"/>
</dbReference>
<dbReference type="InterPro" id="IPR001810">
    <property type="entry name" value="F-box_dom"/>
</dbReference>
<dbReference type="PROSITE" id="PS50181">
    <property type="entry name" value="FBOX"/>
    <property type="match status" value="1"/>
</dbReference>
<accession>A0A9D4ZG73</accession>
<feature type="domain" description="F-box" evidence="1">
    <location>
        <begin position="17"/>
        <end position="63"/>
    </location>
</feature>
<dbReference type="SUPFAM" id="SSF50965">
    <property type="entry name" value="Galactose oxidase, central domain"/>
    <property type="match status" value="1"/>
</dbReference>
<dbReference type="InterPro" id="IPR015915">
    <property type="entry name" value="Kelch-typ_b-propeller"/>
</dbReference>
<dbReference type="InterPro" id="IPR011043">
    <property type="entry name" value="Gal_Oxase/kelch_b-propeller"/>
</dbReference>
<evidence type="ECO:0000259" key="1">
    <source>
        <dbReference type="PROSITE" id="PS50181"/>
    </source>
</evidence>
<comment type="caution">
    <text evidence="2">The sequence shown here is derived from an EMBL/GenBank/DDBJ whole genome shotgun (WGS) entry which is preliminary data.</text>
</comment>
<dbReference type="Proteomes" id="UP000886520">
    <property type="component" value="Chromosome 13"/>
</dbReference>
<gene>
    <name evidence="2" type="ORF">GOP47_0013887</name>
</gene>
<proteinExistence type="predicted"/>
<reference evidence="2" key="1">
    <citation type="submission" date="2021-01" db="EMBL/GenBank/DDBJ databases">
        <title>Adiantum capillus-veneris genome.</title>
        <authorList>
            <person name="Fang Y."/>
            <person name="Liao Q."/>
        </authorList>
    </citation>
    <scope>NUCLEOTIDE SEQUENCE</scope>
    <source>
        <strain evidence="2">H3</strain>
        <tissue evidence="2">Leaf</tissue>
    </source>
</reference>
<dbReference type="AlphaFoldDB" id="A0A9D4ZG73"/>
<dbReference type="InterPro" id="IPR036047">
    <property type="entry name" value="F-box-like_dom_sf"/>
</dbReference>
<evidence type="ECO:0000313" key="2">
    <source>
        <dbReference type="EMBL" id="KAI5071636.1"/>
    </source>
</evidence>
<protein>
    <recommendedName>
        <fullName evidence="1">F-box domain-containing protein</fullName>
    </recommendedName>
</protein>
<organism evidence="2 3">
    <name type="scientific">Adiantum capillus-veneris</name>
    <name type="common">Maidenhair fern</name>
    <dbReference type="NCBI Taxonomy" id="13818"/>
    <lineage>
        <taxon>Eukaryota</taxon>
        <taxon>Viridiplantae</taxon>
        <taxon>Streptophyta</taxon>
        <taxon>Embryophyta</taxon>
        <taxon>Tracheophyta</taxon>
        <taxon>Polypodiopsida</taxon>
        <taxon>Polypodiidae</taxon>
        <taxon>Polypodiales</taxon>
        <taxon>Pteridineae</taxon>
        <taxon>Pteridaceae</taxon>
        <taxon>Vittarioideae</taxon>
        <taxon>Adiantum</taxon>
    </lineage>
</organism>
<dbReference type="EMBL" id="JABFUD020000013">
    <property type="protein sequence ID" value="KAI5071636.1"/>
    <property type="molecule type" value="Genomic_DNA"/>
</dbReference>
<dbReference type="PANTHER" id="PTHR31672">
    <property type="entry name" value="BNACNNG10540D PROTEIN"/>
    <property type="match status" value="1"/>
</dbReference>
<dbReference type="PANTHER" id="PTHR31672:SF2">
    <property type="entry name" value="F-BOX DOMAIN-CONTAINING PROTEIN"/>
    <property type="match status" value="1"/>
</dbReference>
<sequence>MAENYAEEEGEQDQSVDGALGILPPHLQTAILGLLPLQQLLQLRSLSRAFNSLLRSTSFLQHIAALQKAEAWFVMGREIPYSWPAKELVAFVPSQGKLINPLPGLLSQCSTIASCFGPQAVSIASSYGPFDCPTALGFTLCGSDGGLLCCLLNHRLSAQEDEVNSNPNTSFSILVFNPLTGEILRLPPPPLVHPNLHHSDEVCLSMHTHEDGHYSVVISREFGCFDHMEVYSSRMGCWKVAQPRHDAIAECTCSLVQYVVGGADILFWDEREDWLFCYNLQKDLWSKVKMSCDVDLRNPSVDGGAECFMPTLVRGSPFLQWRKGGRVLLATPLREAQEIGDDHLFSFRGLLGFAVHELQTSQESSRRPSSYWAVLAHTPKELWEQHQHLQASEYYYSFVFNGSHVCMSGRAQGLEDLLPLVYDLVHNSWYFLPSTATRLQYGAYNYVGLSSFQPQLNARPKP</sequence>
<evidence type="ECO:0000313" key="3">
    <source>
        <dbReference type="Proteomes" id="UP000886520"/>
    </source>
</evidence>
<keyword evidence="3" id="KW-1185">Reference proteome</keyword>
<dbReference type="SMART" id="SM00256">
    <property type="entry name" value="FBOX"/>
    <property type="match status" value="1"/>
</dbReference>
<dbReference type="Gene3D" id="2.120.10.80">
    <property type="entry name" value="Kelch-type beta propeller"/>
    <property type="match status" value="1"/>
</dbReference>